<dbReference type="AlphaFoldDB" id="A0A846Y499"/>
<proteinExistence type="predicted"/>
<dbReference type="EMBL" id="JAAXOP010000015">
    <property type="protein sequence ID" value="NKY53065.1"/>
    <property type="molecule type" value="Genomic_DNA"/>
</dbReference>
<name>A0A846Y499_9NOCA</name>
<gene>
    <name evidence="2" type="ORF">HGA08_22960</name>
</gene>
<organism evidence="2 3">
    <name type="scientific">Nocardia vermiculata</name>
    <dbReference type="NCBI Taxonomy" id="257274"/>
    <lineage>
        <taxon>Bacteria</taxon>
        <taxon>Bacillati</taxon>
        <taxon>Actinomycetota</taxon>
        <taxon>Actinomycetes</taxon>
        <taxon>Mycobacteriales</taxon>
        <taxon>Nocardiaceae</taxon>
        <taxon>Nocardia</taxon>
    </lineage>
</organism>
<feature type="chain" id="PRO_5032671003" evidence="1">
    <location>
        <begin position="26"/>
        <end position="154"/>
    </location>
</feature>
<keyword evidence="3" id="KW-1185">Reference proteome</keyword>
<dbReference type="RefSeq" id="WP_067868933.1">
    <property type="nucleotide sequence ID" value="NZ_JAAXOP010000015.1"/>
</dbReference>
<evidence type="ECO:0000256" key="1">
    <source>
        <dbReference type="SAM" id="SignalP"/>
    </source>
</evidence>
<reference evidence="2 3" key="1">
    <citation type="submission" date="2020-04" db="EMBL/GenBank/DDBJ databases">
        <title>MicrobeNet Type strains.</title>
        <authorList>
            <person name="Nicholson A.C."/>
        </authorList>
    </citation>
    <scope>NUCLEOTIDE SEQUENCE [LARGE SCALE GENOMIC DNA]</scope>
    <source>
        <strain evidence="2 3">JCM 12354</strain>
    </source>
</reference>
<keyword evidence="1" id="KW-0732">Signal</keyword>
<protein>
    <submittedName>
        <fullName evidence="2">Uncharacterized protein</fullName>
    </submittedName>
</protein>
<evidence type="ECO:0000313" key="2">
    <source>
        <dbReference type="EMBL" id="NKY53065.1"/>
    </source>
</evidence>
<evidence type="ECO:0000313" key="3">
    <source>
        <dbReference type="Proteomes" id="UP000565711"/>
    </source>
</evidence>
<accession>A0A846Y499</accession>
<comment type="caution">
    <text evidence="2">The sequence shown here is derived from an EMBL/GenBank/DDBJ whole genome shotgun (WGS) entry which is preliminary data.</text>
</comment>
<sequence length="154" mass="15685">MRRSVLALTALASALALAPSTAAQADPGVVYFHSGNTDCALHDNGSFTCGLASSVNPPLATLEVAGMKIPVPFSVSKVSYGGQGIPTLPSFAAADEYTLPDGNPDIADVATARGQWGSIVEHGGTKCESGFHGSFSCTSGAHGFTTWSGYLTMS</sequence>
<feature type="signal peptide" evidence="1">
    <location>
        <begin position="1"/>
        <end position="25"/>
    </location>
</feature>
<dbReference type="Proteomes" id="UP000565711">
    <property type="component" value="Unassembled WGS sequence"/>
</dbReference>